<name>A0ABQ9KZC4_HEVBR</name>
<comment type="caution">
    <text evidence="7">The sequence shown here is derived from an EMBL/GenBank/DDBJ whole genome shotgun (WGS) entry which is preliminary data.</text>
</comment>
<dbReference type="PANTHER" id="PTHR35285">
    <property type="entry name" value="2-C-METHYL-D-ERYTHRITOL 4-PHOSPHATE CYTIDYLYLTRANSFERASE"/>
    <property type="match status" value="1"/>
</dbReference>
<sequence length="358" mass="39555">MGASVVAFQFSFNIIHMTDTQEKLRGQRTMAKMMMMMMMMKAVTMSFLLVVTQIPLVLGFPSTAPAFFWSSHHDHRFSKNRMDEAVNYQTISSRNLARSILSEGGWSNLLCTEKKLQQSADLALVFVGRELLSSDVSSSKNADPALVNLLKVSFTRSNFSLAFPYVAASEEETIENSLVSSLTETCGQDSRINNVAFSESCLIEGDKFQKLADVHAVHDYLVSKMEKRTDGQADLVVFCHGGLYSSKGLEQPQTESETLSELISSVDTLGAKYEVLYISDPFRSIQYPSHRELERFLAEGTAGNGSLNSRICDEVCKIKSSLLEGVLVGIVLLIILIAGLCCMMGIDTPTKFETPQDS</sequence>
<accession>A0ABQ9KZC4</accession>
<dbReference type="PANTHER" id="PTHR35285:SF1">
    <property type="entry name" value="2-C-METHYL-D-ERYTHRITOL 4-PHOSPHATE CYTIDYLYLTRANSFERASE"/>
    <property type="match status" value="1"/>
</dbReference>
<keyword evidence="4 5" id="KW-0472">Membrane</keyword>
<evidence type="ECO:0000256" key="1">
    <source>
        <dbReference type="ARBA" id="ARBA00004167"/>
    </source>
</evidence>
<evidence type="ECO:0000256" key="3">
    <source>
        <dbReference type="ARBA" id="ARBA00022989"/>
    </source>
</evidence>
<feature type="domain" description="V-type proton ATPase subunit S1/VOA1 transmembrane" evidence="6">
    <location>
        <begin position="322"/>
        <end position="353"/>
    </location>
</feature>
<reference evidence="7 8" key="1">
    <citation type="journal article" date="2023" name="Plant Biotechnol. J.">
        <title>Chromosome-level wild Hevea brasiliensis genome provides new tools for genomic-assisted breeding and valuable loci to elevate rubber yield.</title>
        <authorList>
            <person name="Cheng H."/>
            <person name="Song X."/>
            <person name="Hu Y."/>
            <person name="Wu T."/>
            <person name="Yang Q."/>
            <person name="An Z."/>
            <person name="Feng S."/>
            <person name="Deng Z."/>
            <person name="Wu W."/>
            <person name="Zeng X."/>
            <person name="Tu M."/>
            <person name="Wang X."/>
            <person name="Huang H."/>
        </authorList>
    </citation>
    <scope>NUCLEOTIDE SEQUENCE [LARGE SCALE GENOMIC DNA]</scope>
    <source>
        <strain evidence="7">MT/VB/25A 57/8</strain>
    </source>
</reference>
<keyword evidence="2 5" id="KW-0812">Transmembrane</keyword>
<dbReference type="Pfam" id="PF20520">
    <property type="entry name" value="Ac45-VOA1_TM"/>
    <property type="match status" value="1"/>
</dbReference>
<evidence type="ECO:0000256" key="4">
    <source>
        <dbReference type="ARBA" id="ARBA00023136"/>
    </source>
</evidence>
<evidence type="ECO:0000256" key="5">
    <source>
        <dbReference type="SAM" id="Phobius"/>
    </source>
</evidence>
<keyword evidence="3 5" id="KW-1133">Transmembrane helix</keyword>
<evidence type="ECO:0000313" key="8">
    <source>
        <dbReference type="Proteomes" id="UP001174677"/>
    </source>
</evidence>
<keyword evidence="8" id="KW-1185">Reference proteome</keyword>
<organism evidence="7 8">
    <name type="scientific">Hevea brasiliensis</name>
    <name type="common">Para rubber tree</name>
    <name type="synonym">Siphonia brasiliensis</name>
    <dbReference type="NCBI Taxonomy" id="3981"/>
    <lineage>
        <taxon>Eukaryota</taxon>
        <taxon>Viridiplantae</taxon>
        <taxon>Streptophyta</taxon>
        <taxon>Embryophyta</taxon>
        <taxon>Tracheophyta</taxon>
        <taxon>Spermatophyta</taxon>
        <taxon>Magnoliopsida</taxon>
        <taxon>eudicotyledons</taxon>
        <taxon>Gunneridae</taxon>
        <taxon>Pentapetalae</taxon>
        <taxon>rosids</taxon>
        <taxon>fabids</taxon>
        <taxon>Malpighiales</taxon>
        <taxon>Euphorbiaceae</taxon>
        <taxon>Crotonoideae</taxon>
        <taxon>Micrandreae</taxon>
        <taxon>Hevea</taxon>
    </lineage>
</organism>
<evidence type="ECO:0000259" key="6">
    <source>
        <dbReference type="Pfam" id="PF20520"/>
    </source>
</evidence>
<comment type="subcellular location">
    <subcellularLocation>
        <location evidence="1">Membrane</location>
        <topology evidence="1">Single-pass membrane protein</topology>
    </subcellularLocation>
</comment>
<dbReference type="InterPro" id="IPR046756">
    <property type="entry name" value="VAS1/VOA1_TM"/>
</dbReference>
<proteinExistence type="predicted"/>
<evidence type="ECO:0000313" key="7">
    <source>
        <dbReference type="EMBL" id="KAJ9153298.1"/>
    </source>
</evidence>
<protein>
    <recommendedName>
        <fullName evidence="6">V-type proton ATPase subunit S1/VOA1 transmembrane domain-containing protein</fullName>
    </recommendedName>
</protein>
<dbReference type="EMBL" id="JARPOI010000015">
    <property type="protein sequence ID" value="KAJ9153298.1"/>
    <property type="molecule type" value="Genomic_DNA"/>
</dbReference>
<gene>
    <name evidence="7" type="ORF">P3X46_026751</name>
</gene>
<dbReference type="Proteomes" id="UP001174677">
    <property type="component" value="Chromosome 15"/>
</dbReference>
<feature type="transmembrane region" description="Helical" evidence="5">
    <location>
        <begin position="326"/>
        <end position="346"/>
    </location>
</feature>
<evidence type="ECO:0000256" key="2">
    <source>
        <dbReference type="ARBA" id="ARBA00022692"/>
    </source>
</evidence>